<evidence type="ECO:0000313" key="5">
    <source>
        <dbReference type="EMBL" id="PTI29576.1"/>
    </source>
</evidence>
<dbReference type="OrthoDB" id="2407572at2"/>
<reference evidence="5" key="2">
    <citation type="submission" date="2018-03" db="EMBL/GenBank/DDBJ databases">
        <authorList>
            <person name="Keele B.F."/>
        </authorList>
    </citation>
    <scope>NUCLEOTIDE SEQUENCE</scope>
    <source>
        <strain evidence="5">SNUC 2204</strain>
    </source>
</reference>
<dbReference type="Proteomes" id="UP000241209">
    <property type="component" value="Unassembled WGS sequence"/>
</dbReference>
<dbReference type="AlphaFoldDB" id="A0A2T4PTE8"/>
<sequence>MTTQSYSEAITTCSEFFDYQNKIDNIFLVIEQNYGLKKHEFFFLMKLNEVGEVHLKDAIEKGYIKQNKSARAIKRLFEKKYILKNRLKSDERAVILRFNDDYKEEFNKIMQEVLFMLKDQ</sequence>
<proteinExistence type="predicted"/>
<reference evidence="5 7" key="1">
    <citation type="journal article" date="2016" name="Front. Microbiol.">
        <title>Comprehensive Phylogenetic Analysis of Bovine Non-aureus Staphylococci Species Based on Whole-Genome Sequencing.</title>
        <authorList>
            <person name="Naushad S."/>
            <person name="Barkema H.W."/>
            <person name="Luby C."/>
            <person name="Condas L.A."/>
            <person name="Nobrega D.B."/>
            <person name="Carson D.A."/>
            <person name="De Buck J."/>
        </authorList>
    </citation>
    <scope>NUCLEOTIDE SEQUENCE [LARGE SCALE GENOMIC DNA]</scope>
    <source>
        <strain evidence="5 7">SNUC 2204</strain>
    </source>
</reference>
<evidence type="ECO:0000313" key="6">
    <source>
        <dbReference type="EMBL" id="QRO84151.1"/>
    </source>
</evidence>
<dbReference type="InterPro" id="IPR055166">
    <property type="entry name" value="Transc_reg_Sar_Rot_HTH"/>
</dbReference>
<dbReference type="Proteomes" id="UP000627155">
    <property type="component" value="Chromosome"/>
</dbReference>
<name>A0A2T4PTE8_9STAP</name>
<keyword evidence="2" id="KW-0238">DNA-binding</keyword>
<dbReference type="EMBL" id="CP069486">
    <property type="protein sequence ID" value="QRO84151.1"/>
    <property type="molecule type" value="Genomic_DNA"/>
</dbReference>
<evidence type="ECO:0000313" key="8">
    <source>
        <dbReference type="Proteomes" id="UP000627155"/>
    </source>
</evidence>
<dbReference type="Pfam" id="PF22381">
    <property type="entry name" value="Staph_reg_Sar_Rot"/>
    <property type="match status" value="1"/>
</dbReference>
<evidence type="ECO:0000313" key="7">
    <source>
        <dbReference type="Proteomes" id="UP000241209"/>
    </source>
</evidence>
<evidence type="ECO:0000259" key="4">
    <source>
        <dbReference type="Pfam" id="PF22381"/>
    </source>
</evidence>
<organism evidence="5 7">
    <name type="scientific">Mammaliicoccus vitulinus</name>
    <dbReference type="NCBI Taxonomy" id="71237"/>
    <lineage>
        <taxon>Bacteria</taxon>
        <taxon>Bacillati</taxon>
        <taxon>Bacillota</taxon>
        <taxon>Bacilli</taxon>
        <taxon>Bacillales</taxon>
        <taxon>Staphylococcaceae</taxon>
        <taxon>Mammaliicoccus</taxon>
    </lineage>
</organism>
<dbReference type="Gene3D" id="1.10.10.10">
    <property type="entry name" value="Winged helix-like DNA-binding domain superfamily/Winged helix DNA-binding domain"/>
    <property type="match status" value="1"/>
</dbReference>
<dbReference type="GeneID" id="64117094"/>
<evidence type="ECO:0000256" key="2">
    <source>
        <dbReference type="ARBA" id="ARBA00023125"/>
    </source>
</evidence>
<protein>
    <recommendedName>
        <fullName evidence="4">Transcriptional regulator SarA/SarZ/Rot-like helix-turn-helix domain-containing protein</fullName>
    </recommendedName>
</protein>
<feature type="domain" description="Transcriptional regulator SarA/SarZ/Rot-like helix-turn-helix" evidence="4">
    <location>
        <begin position="26"/>
        <end position="109"/>
    </location>
</feature>
<accession>A0A2T4PTE8</accession>
<dbReference type="GO" id="GO:0003677">
    <property type="term" value="F:DNA binding"/>
    <property type="evidence" value="ECO:0007669"/>
    <property type="project" value="UniProtKB-KW"/>
</dbReference>
<dbReference type="InterPro" id="IPR036390">
    <property type="entry name" value="WH_DNA-bd_sf"/>
</dbReference>
<gene>
    <name evidence="5" type="ORF">BU072_06945</name>
    <name evidence="6" type="ORF">I6J37_07925</name>
</gene>
<keyword evidence="8" id="KW-1185">Reference proteome</keyword>
<keyword evidence="1" id="KW-0805">Transcription regulation</keyword>
<dbReference type="EMBL" id="PZFK01000012">
    <property type="protein sequence ID" value="PTI29576.1"/>
    <property type="molecule type" value="Genomic_DNA"/>
</dbReference>
<reference evidence="6 8" key="3">
    <citation type="submission" date="2021-02" db="EMBL/GenBank/DDBJ databases">
        <title>FDA dAtabase for Regulatory Grade micrObial Sequences (FDA-ARGOS): Supporting development and validation of Infectious Disease Dx tests.</title>
        <authorList>
            <person name="Sproer C."/>
            <person name="Gronow S."/>
            <person name="Severitt S."/>
            <person name="Schroder I."/>
            <person name="Tallon L."/>
            <person name="Sadzewicz L."/>
            <person name="Zhao X."/>
            <person name="Boylan J."/>
            <person name="Ott S."/>
            <person name="Bowen H."/>
            <person name="Vavikolanu K."/>
            <person name="Mehta A."/>
            <person name="Aluvathingal J."/>
            <person name="Nadendla S."/>
            <person name="Lowell S."/>
            <person name="Myers T."/>
            <person name="Yan Y."/>
            <person name="Sichtig H."/>
        </authorList>
    </citation>
    <scope>NUCLEOTIDE SEQUENCE [LARGE SCALE GENOMIC DNA]</scope>
    <source>
        <strain evidence="6 8">FDAARGOS_1207</strain>
    </source>
</reference>
<dbReference type="SUPFAM" id="SSF46785">
    <property type="entry name" value="Winged helix' DNA-binding domain"/>
    <property type="match status" value="1"/>
</dbReference>
<keyword evidence="3" id="KW-0804">Transcription</keyword>
<evidence type="ECO:0000256" key="3">
    <source>
        <dbReference type="ARBA" id="ARBA00023163"/>
    </source>
</evidence>
<dbReference type="RefSeq" id="WP_016912478.1">
    <property type="nucleotide sequence ID" value="NZ_BMDF01000004.1"/>
</dbReference>
<dbReference type="InterPro" id="IPR036388">
    <property type="entry name" value="WH-like_DNA-bd_sf"/>
</dbReference>
<evidence type="ECO:0000256" key="1">
    <source>
        <dbReference type="ARBA" id="ARBA00023015"/>
    </source>
</evidence>